<feature type="compositionally biased region" description="Polar residues" evidence="2">
    <location>
        <begin position="92"/>
        <end position="102"/>
    </location>
</feature>
<dbReference type="Proteomes" id="UP001164746">
    <property type="component" value="Chromosome 16"/>
</dbReference>
<protein>
    <submittedName>
        <fullName evidence="3">Uncharacterized protein</fullName>
    </submittedName>
</protein>
<proteinExistence type="predicted"/>
<feature type="region of interest" description="Disordered" evidence="2">
    <location>
        <begin position="44"/>
        <end position="102"/>
    </location>
</feature>
<name>A0ABY7G8H3_MYAAR</name>
<sequence length="570" mass="65214">MAKTKAQRMKEYRARKKEQLGDAWLKRERERVKACYTPSALLTEEENAKRRGQNRKNAKTFYKLHKKTPGNNDGMNIRNTEANSENAHEPQQGCSGDNNVSSTTAGELMTVKMLFQFRESKSNEKKGPKKRQSRALKISYARIETLADQNETLKRKLKSAQKRIQRFESTKQKEATTPESKTDALLKRAGLRPTDVPDIRKQLLYAECVNEEILNTMSENPKEMANLQKVISGKVIKKYRMRSYLENRSMVERRKVVKNSTERKRMIRSKAEKIKGDLENFLNRDDNSRVMPGKGDVVKVGAVRKQKKILNDYLHNLHLKFVSESDYKISKASFCRLRPKEVTLVNFTSRSVCLCARHQNMGFKLKSLKNMNVCSCTSPDGFVEMYKSVPVQFEISTMEESEVTQRQGKNANILNHNASMVSAIITKTVEAVKKLVPNLAMIHFWTDSPSSQYRNRHGCRATWHYFESGHGKSACDGVGGTAKRNADMAVKQSKAVIQDAHDFLAWAISAQSEIEYQLKTPEEYQTCHEEVEKRKTLIKPLKGTMSLHAIATGKEGILYLLKWFELSVEP</sequence>
<feature type="region of interest" description="Disordered" evidence="2">
    <location>
        <begin position="1"/>
        <end position="24"/>
    </location>
</feature>
<organism evidence="3 4">
    <name type="scientific">Mya arenaria</name>
    <name type="common">Soft-shell clam</name>
    <dbReference type="NCBI Taxonomy" id="6604"/>
    <lineage>
        <taxon>Eukaryota</taxon>
        <taxon>Metazoa</taxon>
        <taxon>Spiralia</taxon>
        <taxon>Lophotrochozoa</taxon>
        <taxon>Mollusca</taxon>
        <taxon>Bivalvia</taxon>
        <taxon>Autobranchia</taxon>
        <taxon>Heteroconchia</taxon>
        <taxon>Euheterodonta</taxon>
        <taxon>Imparidentia</taxon>
        <taxon>Neoheterodontei</taxon>
        <taxon>Myida</taxon>
        <taxon>Myoidea</taxon>
        <taxon>Myidae</taxon>
        <taxon>Mya</taxon>
    </lineage>
</organism>
<keyword evidence="1" id="KW-0175">Coiled coil</keyword>
<accession>A0ABY7G8H3</accession>
<evidence type="ECO:0000256" key="1">
    <source>
        <dbReference type="SAM" id="Coils"/>
    </source>
</evidence>
<feature type="compositionally biased region" description="Polar residues" evidence="2">
    <location>
        <begin position="69"/>
        <end position="85"/>
    </location>
</feature>
<feature type="coiled-coil region" evidence="1">
    <location>
        <begin position="143"/>
        <end position="170"/>
    </location>
</feature>
<dbReference type="PANTHER" id="PTHR46601:SF1">
    <property type="entry name" value="ADF-H DOMAIN-CONTAINING PROTEIN"/>
    <property type="match status" value="1"/>
</dbReference>
<evidence type="ECO:0000313" key="3">
    <source>
        <dbReference type="EMBL" id="WAR29719.1"/>
    </source>
</evidence>
<dbReference type="PANTHER" id="PTHR46601">
    <property type="entry name" value="ULP_PROTEASE DOMAIN-CONTAINING PROTEIN"/>
    <property type="match status" value="1"/>
</dbReference>
<dbReference type="EMBL" id="CP111027">
    <property type="protein sequence ID" value="WAR29719.1"/>
    <property type="molecule type" value="Genomic_DNA"/>
</dbReference>
<reference evidence="3" key="1">
    <citation type="submission" date="2022-11" db="EMBL/GenBank/DDBJ databases">
        <title>Centuries of genome instability and evolution in soft-shell clam transmissible cancer (bioRxiv).</title>
        <authorList>
            <person name="Hart S.F.M."/>
            <person name="Yonemitsu M.A."/>
            <person name="Giersch R.M."/>
            <person name="Beal B.F."/>
            <person name="Arriagada G."/>
            <person name="Davis B.W."/>
            <person name="Ostrander E.A."/>
            <person name="Goff S.P."/>
            <person name="Metzger M.J."/>
        </authorList>
    </citation>
    <scope>NUCLEOTIDE SEQUENCE</scope>
    <source>
        <strain evidence="3">MELC-2E11</strain>
        <tissue evidence="3">Siphon/mantle</tissue>
    </source>
</reference>
<evidence type="ECO:0000256" key="2">
    <source>
        <dbReference type="SAM" id="MobiDB-lite"/>
    </source>
</evidence>
<keyword evidence="4" id="KW-1185">Reference proteome</keyword>
<feature type="compositionally biased region" description="Basic residues" evidence="2">
    <location>
        <begin position="50"/>
        <end position="68"/>
    </location>
</feature>
<evidence type="ECO:0000313" key="4">
    <source>
        <dbReference type="Proteomes" id="UP001164746"/>
    </source>
</evidence>
<feature type="compositionally biased region" description="Basic and acidic residues" evidence="2">
    <location>
        <begin position="8"/>
        <end position="24"/>
    </location>
</feature>
<gene>
    <name evidence="3" type="ORF">MAR_003287</name>
</gene>